<dbReference type="GO" id="GO:0004553">
    <property type="term" value="F:hydrolase activity, hydrolyzing O-glycosyl compounds"/>
    <property type="evidence" value="ECO:0007669"/>
    <property type="project" value="InterPro"/>
</dbReference>
<dbReference type="InterPro" id="IPR017853">
    <property type="entry name" value="GH"/>
</dbReference>
<dbReference type="EC" id="2.4.1.18" evidence="10"/>
<dbReference type="InterPro" id="IPR013780">
    <property type="entry name" value="Glyco_hydro_b"/>
</dbReference>
<evidence type="ECO:0000259" key="12">
    <source>
        <dbReference type="SMART" id="SM00642"/>
    </source>
</evidence>
<evidence type="ECO:0000256" key="4">
    <source>
        <dbReference type="ARBA" id="ARBA00009000"/>
    </source>
</evidence>
<gene>
    <name evidence="10" type="primary">glgB</name>
    <name evidence="13" type="ordered locus">Hneap_0775</name>
</gene>
<dbReference type="Gene3D" id="2.60.40.1180">
    <property type="entry name" value="Golgi alpha-mannosidase II"/>
    <property type="match status" value="1"/>
</dbReference>
<dbReference type="HOGENOM" id="CLU_004245_3_2_6"/>
<evidence type="ECO:0000256" key="5">
    <source>
        <dbReference type="ARBA" id="ARBA00022600"/>
    </source>
</evidence>
<evidence type="ECO:0000256" key="8">
    <source>
        <dbReference type="ARBA" id="ARBA00023056"/>
    </source>
</evidence>
<keyword evidence="14" id="KW-1185">Reference proteome</keyword>
<keyword evidence="6 10" id="KW-0328">Glycosyltransferase</keyword>
<dbReference type="CDD" id="cd02855">
    <property type="entry name" value="E_set_GBE_prok_N"/>
    <property type="match status" value="1"/>
</dbReference>
<dbReference type="GO" id="GO:0005978">
    <property type="term" value="P:glycogen biosynthetic process"/>
    <property type="evidence" value="ECO:0007669"/>
    <property type="project" value="UniProtKB-UniRule"/>
</dbReference>
<dbReference type="FunFam" id="2.60.40.1180:FF:000002">
    <property type="entry name" value="1,4-alpha-glucan branching enzyme GlgB"/>
    <property type="match status" value="1"/>
</dbReference>
<dbReference type="PANTHER" id="PTHR43651:SF3">
    <property type="entry name" value="1,4-ALPHA-GLUCAN-BRANCHING ENZYME"/>
    <property type="match status" value="1"/>
</dbReference>
<sequence>MQLDFQPIIESRMHDPFSLLGRHPLGEGKCRFHTYQPQAEHIRILSTHGEWLELTADADFPGVFAGLFTEDLLPLHPVLEIETAEHHKYQITDPYSFGPVLGELDLYLFGEGKHYDLWKVLGAHVITIDGVEGVTFAVWAPNASRVSVVGDFNNWDGRRHPMRNRISSGVWELFIPGLSAGDFYKFEIKNRDTQATSVRTDPFGRSFELRPNTAAKVVSDEEFQWTDQFWLKAREQNDWMHAPMNVYEVHLGSWKLTGKQFPTYAELAEQLIPYVKERGYTHIELLPITEHPFDGSWGYQTTGYFAPTSRFGTPEQFKQFVNKAHEAGIGIILDWVPAHFPRDEFALARFDGTALYEHEDPRRGEHRDWGTLIFNYGRKEVSNFLIASALYWLEEMHLDGLRVDAVASMLYLDYSREHGDWLPNAYGGRENLEAIDFLRALNHVTQSRNPGALMMAEESTAWPLVSRPPEVGGLGFALKWNMGWMNDTLKYFQEDPINRQYHHNNLTFGLLYTFTENFVLPFSHDEVVHGKGSLLNKMPGDEWQKFANLRLLLAYQCAYPGKKLLFMGCEFGQGNEWNHAKQLDWWMLEYKLHQGISQLSTALNHLYKNEVALHYHDFEGCGFSWNDCNDRQNSVISFFRHAKGQSILTILNFTPVVRQNYKIGIPNTDRLNIVFNSDESVYGGSATALELTHHKNSPYNGQSGHIELTLPPLGALMIRIN</sequence>
<dbReference type="FunFam" id="3.20.20.80:FF:000003">
    <property type="entry name" value="1,4-alpha-glucan branching enzyme GlgB"/>
    <property type="match status" value="1"/>
</dbReference>
<evidence type="ECO:0000256" key="7">
    <source>
        <dbReference type="ARBA" id="ARBA00022679"/>
    </source>
</evidence>
<dbReference type="InterPro" id="IPR054169">
    <property type="entry name" value="GlgB_N"/>
</dbReference>
<dbReference type="SUPFAM" id="SSF81296">
    <property type="entry name" value="E set domains"/>
    <property type="match status" value="2"/>
</dbReference>
<proteinExistence type="inferred from homology"/>
<evidence type="ECO:0000256" key="6">
    <source>
        <dbReference type="ARBA" id="ARBA00022676"/>
    </source>
</evidence>
<keyword evidence="7 10" id="KW-0808">Transferase</keyword>
<reference evidence="13 14" key="1">
    <citation type="submission" date="2009-10" db="EMBL/GenBank/DDBJ databases">
        <title>Complete sequence of Halothiobacillus neapolitanus c2.</title>
        <authorList>
            <consortium name="US DOE Joint Genome Institute"/>
            <person name="Lucas S."/>
            <person name="Copeland A."/>
            <person name="Lapidus A."/>
            <person name="Glavina del Rio T."/>
            <person name="Tice H."/>
            <person name="Bruce D."/>
            <person name="Goodwin L."/>
            <person name="Pitluck S."/>
            <person name="Davenport K."/>
            <person name="Brettin T."/>
            <person name="Detter J.C."/>
            <person name="Han C."/>
            <person name="Tapia R."/>
            <person name="Larimer F."/>
            <person name="Land M."/>
            <person name="Hauser L."/>
            <person name="Kyrpides N."/>
            <person name="Mikhailova N."/>
            <person name="Kerfeld C."/>
            <person name="Cannon G."/>
            <person name="Heinhort S."/>
        </authorList>
    </citation>
    <scope>NUCLEOTIDE SEQUENCE [LARGE SCALE GENOMIC DNA]</scope>
    <source>
        <strain evidence="14">ATCC 23641 / c2</strain>
    </source>
</reference>
<accession>D0KYV1</accession>
<comment type="function">
    <text evidence="2 10">Catalyzes the formation of the alpha-1,6-glucosidic linkages in glycogen by scission of a 1,4-alpha-linked oligosaccharide from growing alpha-1,4-glucan chains and the subsequent attachment of the oligosaccharide to the alpha-1,6 position.</text>
</comment>
<keyword evidence="8 10" id="KW-0320">Glycogen biosynthesis</keyword>
<dbReference type="SMART" id="SM00642">
    <property type="entry name" value="Aamy"/>
    <property type="match status" value="1"/>
</dbReference>
<dbReference type="STRING" id="555778.Hneap_0775"/>
<dbReference type="NCBIfam" id="TIGR01515">
    <property type="entry name" value="branching_enzym"/>
    <property type="match status" value="1"/>
</dbReference>
<dbReference type="OrthoDB" id="9800174at2"/>
<name>D0KYV1_HALNC</name>
<feature type="active site" description="Proton donor" evidence="10 11">
    <location>
        <position position="457"/>
    </location>
</feature>
<dbReference type="AlphaFoldDB" id="D0KYV1"/>
<keyword evidence="5 10" id="KW-0321">Glycogen metabolism</keyword>
<evidence type="ECO:0000256" key="2">
    <source>
        <dbReference type="ARBA" id="ARBA00002953"/>
    </source>
</evidence>
<dbReference type="Pfam" id="PF22019">
    <property type="entry name" value="GlgB_N"/>
    <property type="match status" value="1"/>
</dbReference>
<dbReference type="InterPro" id="IPR006048">
    <property type="entry name" value="A-amylase/branching_C"/>
</dbReference>
<dbReference type="Pfam" id="PF02922">
    <property type="entry name" value="CBM_48"/>
    <property type="match status" value="1"/>
</dbReference>
<comment type="catalytic activity">
    <reaction evidence="1 10">
        <text>Transfers a segment of a (1-&gt;4)-alpha-D-glucan chain to a primary hydroxy group in a similar glucan chain.</text>
        <dbReference type="EC" id="2.4.1.18"/>
    </reaction>
</comment>
<dbReference type="HAMAP" id="MF_00685">
    <property type="entry name" value="GlgB"/>
    <property type="match status" value="1"/>
</dbReference>
<dbReference type="InterPro" id="IPR006407">
    <property type="entry name" value="GlgB"/>
</dbReference>
<dbReference type="GO" id="GO:0005829">
    <property type="term" value="C:cytosol"/>
    <property type="evidence" value="ECO:0007669"/>
    <property type="project" value="TreeGrafter"/>
</dbReference>
<dbReference type="UniPathway" id="UPA00164"/>
<dbReference type="RefSeq" id="WP_012823660.1">
    <property type="nucleotide sequence ID" value="NC_013422.1"/>
</dbReference>
<dbReference type="InterPro" id="IPR006047">
    <property type="entry name" value="GH13_cat_dom"/>
</dbReference>
<evidence type="ECO:0000256" key="1">
    <source>
        <dbReference type="ARBA" id="ARBA00000826"/>
    </source>
</evidence>
<dbReference type="CDD" id="cd11322">
    <property type="entry name" value="AmyAc_Glg_BE"/>
    <property type="match status" value="1"/>
</dbReference>
<dbReference type="SUPFAM" id="SSF51445">
    <property type="entry name" value="(Trans)glycosidases"/>
    <property type="match status" value="1"/>
</dbReference>
<evidence type="ECO:0000256" key="3">
    <source>
        <dbReference type="ARBA" id="ARBA00004964"/>
    </source>
</evidence>
<organism evidence="13 14">
    <name type="scientific">Halothiobacillus neapolitanus (strain ATCC 23641 / DSM 15147 / CIP 104769 / NCIMB 8539 / c2)</name>
    <name type="common">Thiobacillus neapolitanus</name>
    <dbReference type="NCBI Taxonomy" id="555778"/>
    <lineage>
        <taxon>Bacteria</taxon>
        <taxon>Pseudomonadati</taxon>
        <taxon>Pseudomonadota</taxon>
        <taxon>Gammaproteobacteria</taxon>
        <taxon>Chromatiales</taxon>
        <taxon>Halothiobacillaceae</taxon>
        <taxon>Halothiobacillus</taxon>
    </lineage>
</organism>
<dbReference type="PIRSF" id="PIRSF000463">
    <property type="entry name" value="GlgB"/>
    <property type="match status" value="1"/>
</dbReference>
<comment type="pathway">
    <text evidence="3 10">Glycan biosynthesis; glycogen biosynthesis.</text>
</comment>
<evidence type="ECO:0000313" key="14">
    <source>
        <dbReference type="Proteomes" id="UP000009102"/>
    </source>
</evidence>
<comment type="subunit">
    <text evidence="10">Monomer.</text>
</comment>
<evidence type="ECO:0000256" key="11">
    <source>
        <dbReference type="PIRSR" id="PIRSR000463-1"/>
    </source>
</evidence>
<dbReference type="Pfam" id="PF02806">
    <property type="entry name" value="Alpha-amylase_C"/>
    <property type="match status" value="1"/>
</dbReference>
<comment type="similarity">
    <text evidence="4 10">Belongs to the glycosyl hydrolase 13 family. GlgB subfamily.</text>
</comment>
<evidence type="ECO:0000313" key="13">
    <source>
        <dbReference type="EMBL" id="ACX95624.1"/>
    </source>
</evidence>
<dbReference type="Gene3D" id="3.20.20.80">
    <property type="entry name" value="Glycosidases"/>
    <property type="match status" value="1"/>
</dbReference>
<dbReference type="Gene3D" id="2.60.40.10">
    <property type="entry name" value="Immunoglobulins"/>
    <property type="match status" value="1"/>
</dbReference>
<feature type="active site" description="Nucleophile" evidence="10 11">
    <location>
        <position position="404"/>
    </location>
</feature>
<dbReference type="InterPro" id="IPR004193">
    <property type="entry name" value="Glyco_hydro_13_N"/>
</dbReference>
<dbReference type="Proteomes" id="UP000009102">
    <property type="component" value="Chromosome"/>
</dbReference>
<dbReference type="SUPFAM" id="SSF51011">
    <property type="entry name" value="Glycosyl hydrolase domain"/>
    <property type="match status" value="1"/>
</dbReference>
<dbReference type="NCBIfam" id="NF003811">
    <property type="entry name" value="PRK05402.1"/>
    <property type="match status" value="1"/>
</dbReference>
<dbReference type="NCBIfam" id="NF008967">
    <property type="entry name" value="PRK12313.1"/>
    <property type="match status" value="1"/>
</dbReference>
<dbReference type="eggNOG" id="COG0296">
    <property type="taxonomic scope" value="Bacteria"/>
</dbReference>
<dbReference type="PANTHER" id="PTHR43651">
    <property type="entry name" value="1,4-ALPHA-GLUCAN-BRANCHING ENZYME"/>
    <property type="match status" value="1"/>
</dbReference>
<dbReference type="InterPro" id="IPR037439">
    <property type="entry name" value="Branching_enzy"/>
</dbReference>
<evidence type="ECO:0000256" key="10">
    <source>
        <dbReference type="HAMAP-Rule" id="MF_00685"/>
    </source>
</evidence>
<dbReference type="InterPro" id="IPR044143">
    <property type="entry name" value="GlgB_N_E_set_prok"/>
</dbReference>
<dbReference type="FunFam" id="2.60.40.10:FF:000169">
    <property type="entry name" value="1,4-alpha-glucan branching enzyme GlgB"/>
    <property type="match status" value="1"/>
</dbReference>
<protein>
    <recommendedName>
        <fullName evidence="10">1,4-alpha-glucan branching enzyme GlgB</fullName>
        <ecNumber evidence="10">2.4.1.18</ecNumber>
    </recommendedName>
    <alternativeName>
        <fullName evidence="10">1,4-alpha-D-glucan:1,4-alpha-D-glucan 6-glucosyl-transferase</fullName>
    </alternativeName>
    <alternativeName>
        <fullName evidence="10">Alpha-(1-&gt;4)-glucan branching enzyme</fullName>
    </alternativeName>
    <alternativeName>
        <fullName evidence="10">Glycogen branching enzyme</fullName>
        <shortName evidence="10">BE</shortName>
    </alternativeName>
</protein>
<dbReference type="CAZy" id="GH13">
    <property type="family name" value="Glycoside Hydrolase Family 13"/>
</dbReference>
<feature type="domain" description="Glycosyl hydrolase family 13 catalytic" evidence="12">
    <location>
        <begin position="248"/>
        <end position="600"/>
    </location>
</feature>
<dbReference type="GO" id="GO:0043169">
    <property type="term" value="F:cation binding"/>
    <property type="evidence" value="ECO:0007669"/>
    <property type="project" value="InterPro"/>
</dbReference>
<dbReference type="Pfam" id="PF00128">
    <property type="entry name" value="Alpha-amylase"/>
    <property type="match status" value="1"/>
</dbReference>
<dbReference type="CAZy" id="CBM48">
    <property type="family name" value="Carbohydrate-Binding Module Family 48"/>
</dbReference>
<keyword evidence="9 10" id="KW-0119">Carbohydrate metabolism</keyword>
<evidence type="ECO:0000256" key="9">
    <source>
        <dbReference type="ARBA" id="ARBA00023277"/>
    </source>
</evidence>
<dbReference type="InterPro" id="IPR013783">
    <property type="entry name" value="Ig-like_fold"/>
</dbReference>
<dbReference type="GO" id="GO:0003844">
    <property type="term" value="F:1,4-alpha-glucan branching enzyme activity"/>
    <property type="evidence" value="ECO:0007669"/>
    <property type="project" value="UniProtKB-UniRule"/>
</dbReference>
<dbReference type="KEGG" id="hna:Hneap_0775"/>
<dbReference type="InterPro" id="IPR014756">
    <property type="entry name" value="Ig_E-set"/>
</dbReference>
<dbReference type="EMBL" id="CP001801">
    <property type="protein sequence ID" value="ACX95624.1"/>
    <property type="molecule type" value="Genomic_DNA"/>
</dbReference>